<dbReference type="PANTHER" id="PTHR43642">
    <property type="entry name" value="HYBRID SIGNAL TRANSDUCTION HISTIDINE KINASE G"/>
    <property type="match status" value="1"/>
</dbReference>
<accession>A0AAD9DBM9</accession>
<reference evidence="3" key="1">
    <citation type="submission" date="2023-06" db="EMBL/GenBank/DDBJ databases">
        <title>Survivors Of The Sea: Transcriptome response of Skeletonema marinoi to long-term dormancy.</title>
        <authorList>
            <person name="Pinder M.I.M."/>
            <person name="Kourtchenko O."/>
            <person name="Robertson E.K."/>
            <person name="Larsson T."/>
            <person name="Maumus F."/>
            <person name="Osuna-Cruz C.M."/>
            <person name="Vancaester E."/>
            <person name="Stenow R."/>
            <person name="Vandepoele K."/>
            <person name="Ploug H."/>
            <person name="Bruchert V."/>
            <person name="Godhe A."/>
            <person name="Topel M."/>
        </authorList>
    </citation>
    <scope>NUCLEOTIDE SEQUENCE</scope>
    <source>
        <strain evidence="3">R05AC</strain>
    </source>
</reference>
<evidence type="ECO:0000313" key="4">
    <source>
        <dbReference type="Proteomes" id="UP001224775"/>
    </source>
</evidence>
<dbReference type="PANTHER" id="PTHR43642:SF1">
    <property type="entry name" value="HYBRID SIGNAL TRANSDUCTION HISTIDINE KINASE G"/>
    <property type="match status" value="1"/>
</dbReference>
<comment type="caution">
    <text evidence="3">The sequence shown here is derived from an EMBL/GenBank/DDBJ whole genome shotgun (WGS) entry which is preliminary data.</text>
</comment>
<feature type="domain" description="Orc1-like AAA ATPase" evidence="2">
    <location>
        <begin position="326"/>
        <end position="515"/>
    </location>
</feature>
<sequence length="1307" mass="147984">MADTTLFPLQSWIESEADEDELHDDRKKAAFRDLEEDNNTPNNSNKNERYKESIIRRTTIAYGIAELLKRSSNENGELDEANIIRIDNFTISISNSKQRGSSRSWDDIEGVGMISSGFSVMIEEPSYLRGLLEREENCDGQMGRCLEVEFTSAVPQEHLLTGTEAEAATFSLSEQENNRCNLFARLLYELFSCEPFPDGALAVDADATPSKEGAQKRAKSHDMSSRKNLMLTRARGDFDRAEIPFQIRCIVRMQKLGIPASICLMTQNLLESASREDGGQLHDAYESLGAVGEDLHLLLLDPDRFLFDDESHSIQNDVQLLYRKDKLYGRDKEETLITDAFCRVSRGKSEAFFIGGFSGSGKSMLVNSLRDRVKCVGGYTIKHKFDPMSQEKPLSGVISAFNQICLMIKGRARPVIAKKLGEEFGVDFSLLMRLLPNVSVLLPEHVRPVINVDAGEAMNARSVCFTLLRFVRVVSSPSHPVMLFLDDIQWADSTALDVIHTILSDAKTMGSYMFFVGTYRDNEVQVDHPIFDLMEKLEISNVQTTKVSLSGLDQEDLNTMISDALCLYPRICKSLSGIIFQKTKGSPFFVLEFMQSLKSRGLLEYNFHQKRWVWNEDIIRAEDITDNVLHLLSSKMDGLSDNVQTLLKMMACFGSCTSESVIGYLNESVEYAEVRNGLERALIDGFIVTNEEGSLQFVHDKVREAAYNLIPDSDKRQFHYHLGKALNSICDGKDVGDTIFLIASLINHGKEWIVRDEELSIAFAKLNMKAGKRALDGCDHKTAYSYLEAALSLLPKDHWENHYDLSLRLNFLMAGAAKSCCQYVEAEQILRRISERCRCFEDKLPSYYLLSQIFQTQGRLVDAFDTCSFVLLQLGETIPDLVALDAVKTMAKDTLTMYEEVDDDDWLERKMEDETFHTKLQFYTSITFSSFFCKSYSLRVYFTCKAVQLSLQKGICEHTPLSLLQFTGAVANTDNAVLCYRIAKNALSLQERFDLAAQIPELYVNFYGIIAWRFEPFQDCANNLRKGFVIGLSSGNNYVGLLCALQVIKTKIITGSNLKSLLNEIDYYLHLLKTFQITRGINLMINFRETVSVLIDKGQATSIEAKAAFGDLNDPGNRLRDVFYFHQAIQAYWSGYTERCHHYIEKHMSVVGQVVRLSTFQMEFYHGLNSIDKYRGKNTFKCREIAGNCISTMREAAANSDWNFTNKLCLLEAEQQSLSYDHCQAIASYDASITSARKSGFIHEQGLACEKAGFYHKRNGAVCKAAEYFKQAHECYEEWGSSMKVDFIQGELNNVQILVNSELARER</sequence>
<protein>
    <submittedName>
        <fullName evidence="3">AAA ATPase</fullName>
    </submittedName>
</protein>
<gene>
    <name evidence="3" type="ORF">QTG54_008044</name>
</gene>
<dbReference type="InterPro" id="IPR027417">
    <property type="entry name" value="P-loop_NTPase"/>
</dbReference>
<proteinExistence type="predicted"/>
<evidence type="ECO:0000313" key="3">
    <source>
        <dbReference type="EMBL" id="KAK1741566.1"/>
    </source>
</evidence>
<evidence type="ECO:0000256" key="1">
    <source>
        <dbReference type="SAM" id="MobiDB-lite"/>
    </source>
</evidence>
<dbReference type="Proteomes" id="UP001224775">
    <property type="component" value="Unassembled WGS sequence"/>
</dbReference>
<keyword evidence="4" id="KW-1185">Reference proteome</keyword>
<dbReference type="SUPFAM" id="SSF52540">
    <property type="entry name" value="P-loop containing nucleoside triphosphate hydrolases"/>
    <property type="match status" value="1"/>
</dbReference>
<feature type="region of interest" description="Disordered" evidence="1">
    <location>
        <begin position="31"/>
        <end position="50"/>
    </location>
</feature>
<dbReference type="EMBL" id="JATAAI010000013">
    <property type="protein sequence ID" value="KAK1741566.1"/>
    <property type="molecule type" value="Genomic_DNA"/>
</dbReference>
<evidence type="ECO:0000259" key="2">
    <source>
        <dbReference type="Pfam" id="PF13191"/>
    </source>
</evidence>
<dbReference type="InterPro" id="IPR041664">
    <property type="entry name" value="AAA_16"/>
</dbReference>
<name>A0AAD9DBM9_9STRA</name>
<organism evidence="3 4">
    <name type="scientific">Skeletonema marinoi</name>
    <dbReference type="NCBI Taxonomy" id="267567"/>
    <lineage>
        <taxon>Eukaryota</taxon>
        <taxon>Sar</taxon>
        <taxon>Stramenopiles</taxon>
        <taxon>Ochrophyta</taxon>
        <taxon>Bacillariophyta</taxon>
        <taxon>Coscinodiscophyceae</taxon>
        <taxon>Thalassiosirophycidae</taxon>
        <taxon>Thalassiosirales</taxon>
        <taxon>Skeletonemataceae</taxon>
        <taxon>Skeletonema</taxon>
        <taxon>Skeletonema marinoi-dohrnii complex</taxon>
    </lineage>
</organism>
<dbReference type="Pfam" id="PF13191">
    <property type="entry name" value="AAA_16"/>
    <property type="match status" value="1"/>
</dbReference>
<dbReference type="InterPro" id="IPR053159">
    <property type="entry name" value="Hybrid_Histidine_Kinase"/>
</dbReference>